<dbReference type="EMBL" id="RDQH01000338">
    <property type="protein sequence ID" value="RXH80680.1"/>
    <property type="molecule type" value="Genomic_DNA"/>
</dbReference>
<reference evidence="1 2" key="1">
    <citation type="submission" date="2018-10" db="EMBL/GenBank/DDBJ databases">
        <title>A high-quality apple genome assembly.</title>
        <authorList>
            <person name="Hu J."/>
        </authorList>
    </citation>
    <scope>NUCLEOTIDE SEQUENCE [LARGE SCALE GENOMIC DNA]</scope>
    <source>
        <strain evidence="2">cv. HFTH1</strain>
        <tissue evidence="1">Young leaf</tissue>
    </source>
</reference>
<protein>
    <submittedName>
        <fullName evidence="1">Uncharacterized protein</fullName>
    </submittedName>
</protein>
<name>A0A498IBU1_MALDO</name>
<dbReference type="AlphaFoldDB" id="A0A498IBU1"/>
<gene>
    <name evidence="1" type="ORF">DVH24_004594</name>
</gene>
<evidence type="ECO:0000313" key="1">
    <source>
        <dbReference type="EMBL" id="RXH80680.1"/>
    </source>
</evidence>
<accession>A0A498IBU1</accession>
<dbReference type="Proteomes" id="UP000290289">
    <property type="component" value="Chromosome 12"/>
</dbReference>
<comment type="caution">
    <text evidence="1">The sequence shown here is derived from an EMBL/GenBank/DDBJ whole genome shotgun (WGS) entry which is preliminary data.</text>
</comment>
<evidence type="ECO:0000313" key="2">
    <source>
        <dbReference type="Proteomes" id="UP000290289"/>
    </source>
</evidence>
<organism evidence="1 2">
    <name type="scientific">Malus domestica</name>
    <name type="common">Apple</name>
    <name type="synonym">Pyrus malus</name>
    <dbReference type="NCBI Taxonomy" id="3750"/>
    <lineage>
        <taxon>Eukaryota</taxon>
        <taxon>Viridiplantae</taxon>
        <taxon>Streptophyta</taxon>
        <taxon>Embryophyta</taxon>
        <taxon>Tracheophyta</taxon>
        <taxon>Spermatophyta</taxon>
        <taxon>Magnoliopsida</taxon>
        <taxon>eudicotyledons</taxon>
        <taxon>Gunneridae</taxon>
        <taxon>Pentapetalae</taxon>
        <taxon>rosids</taxon>
        <taxon>fabids</taxon>
        <taxon>Rosales</taxon>
        <taxon>Rosaceae</taxon>
        <taxon>Amygdaloideae</taxon>
        <taxon>Maleae</taxon>
        <taxon>Malus</taxon>
    </lineage>
</organism>
<sequence length="68" mass="7646">MASAEVFGLMRTIAKDDRLWKHIKLLGGDEPDPSLWFSGLGFVKTNGGSLLQVHKIWVGGMQALMFRW</sequence>
<keyword evidence="2" id="KW-1185">Reference proteome</keyword>
<proteinExistence type="predicted"/>